<keyword evidence="1" id="KW-0732">Signal</keyword>
<sequence length="159" mass="17575">MRYTRFIVLALGMLSGIVAPVMADDLLPFIPEAQDRFSDAQGCVEPTGEMRKNHMEYILHQRDETVHEGIRDKQHSLVECINCHVSDAPDAPRVSSEEHFCNSCHSYAAVSIDCFQCHADRPVKTGSELHSLSQHIKSNAGSAKLTPENLQAFASGVKP</sequence>
<evidence type="ECO:0000256" key="1">
    <source>
        <dbReference type="SAM" id="SignalP"/>
    </source>
</evidence>
<reference evidence="3" key="1">
    <citation type="journal article" date="2012" name="ISME J.">
        <title>Roseobacter clade bacteria are abundant in coastal sediments and encode a novel combination of sulfur oxidation genes.</title>
        <authorList>
            <person name="Lenk S."/>
            <person name="Moraru C."/>
            <person name="Hahnke S."/>
            <person name="Arnds J."/>
            <person name="Richter M."/>
            <person name="Kube M."/>
            <person name="Reinhardt R."/>
            <person name="Brinkhoff T."/>
            <person name="Harder J."/>
            <person name="Amann R."/>
            <person name="Mussmann M."/>
        </authorList>
    </citation>
    <scope>NUCLEOTIDE SEQUENCE</scope>
</reference>
<dbReference type="GO" id="GO:0006355">
    <property type="term" value="P:regulation of DNA-templated transcription"/>
    <property type="evidence" value="ECO:0007669"/>
    <property type="project" value="InterPro"/>
</dbReference>
<feature type="signal peptide" evidence="1">
    <location>
        <begin position="1"/>
        <end position="23"/>
    </location>
</feature>
<gene>
    <name evidence="3" type="primary">dsrJ</name>
    <name evidence="3" type="ORF">ws034A6_0010</name>
</gene>
<dbReference type="SUPFAM" id="SSF48695">
    <property type="entry name" value="Multiheme cytochromes"/>
    <property type="match status" value="1"/>
</dbReference>
<protein>
    <submittedName>
        <fullName evidence="3">Sulfur oxidation protein DsrJ</fullName>
    </submittedName>
</protein>
<dbReference type="InterPro" id="IPR000679">
    <property type="entry name" value="Znf_GATA"/>
</dbReference>
<evidence type="ECO:0000313" key="3">
    <source>
        <dbReference type="EMBL" id="AFI78641.1"/>
    </source>
</evidence>
<name>I1X566_9BACT</name>
<proteinExistence type="predicted"/>
<dbReference type="EMBL" id="JQ256787">
    <property type="protein sequence ID" value="AFI78641.1"/>
    <property type="molecule type" value="Genomic_DNA"/>
</dbReference>
<dbReference type="PROSITE" id="PS50114">
    <property type="entry name" value="GATA_ZN_FINGER_2"/>
    <property type="match status" value="1"/>
</dbReference>
<dbReference type="InterPro" id="IPR036280">
    <property type="entry name" value="Multihaem_cyt_sf"/>
</dbReference>
<evidence type="ECO:0000259" key="2">
    <source>
        <dbReference type="PROSITE" id="PS50114"/>
    </source>
</evidence>
<dbReference type="GO" id="GO:0043565">
    <property type="term" value="F:sequence-specific DNA binding"/>
    <property type="evidence" value="ECO:0007669"/>
    <property type="project" value="InterPro"/>
</dbReference>
<dbReference type="AlphaFoldDB" id="I1X566"/>
<organism evidence="3">
    <name type="scientific">uncultured bacterium ws034A6</name>
    <dbReference type="NCBI Taxonomy" id="1131824"/>
    <lineage>
        <taxon>Bacteria</taxon>
        <taxon>environmental samples</taxon>
    </lineage>
</organism>
<feature type="domain" description="GATA-type" evidence="2">
    <location>
        <begin position="74"/>
        <end position="107"/>
    </location>
</feature>
<accession>I1X566</accession>
<feature type="chain" id="PRO_5003653502" evidence="1">
    <location>
        <begin position="24"/>
        <end position="159"/>
    </location>
</feature>